<feature type="region of interest" description="Disordered" evidence="1">
    <location>
        <begin position="74"/>
        <end position="103"/>
    </location>
</feature>
<evidence type="ECO:0000313" key="2">
    <source>
        <dbReference type="EMBL" id="MET3654848.1"/>
    </source>
</evidence>
<comment type="caution">
    <text evidence="2">The sequence shown here is derived from an EMBL/GenBank/DDBJ whole genome shotgun (WGS) entry which is preliminary data.</text>
</comment>
<evidence type="ECO:0000313" key="3">
    <source>
        <dbReference type="Proteomes" id="UP001549184"/>
    </source>
</evidence>
<evidence type="ECO:0000256" key="1">
    <source>
        <dbReference type="SAM" id="MobiDB-lite"/>
    </source>
</evidence>
<sequence length="103" mass="11513">MYLKNDCGRSDMPPPNILDQPVMSLAKAVFRPTQLLIVSAAGAVDLTGAVCFGWKVGVVCFTWLVACRDVARPLAKPRQKSPRPPERSQRMAPSSRRFRLCRR</sequence>
<dbReference type="Proteomes" id="UP001549184">
    <property type="component" value="Unassembled WGS sequence"/>
</dbReference>
<name>A0ABV2K460_9GAMM</name>
<reference evidence="2 3" key="1">
    <citation type="submission" date="2024-06" db="EMBL/GenBank/DDBJ databases">
        <title>Sorghum-associated microbial communities from plants grown in Nebraska, USA.</title>
        <authorList>
            <person name="Schachtman D."/>
        </authorList>
    </citation>
    <scope>NUCLEOTIDE SEQUENCE [LARGE SCALE GENOMIC DNA]</scope>
    <source>
        <strain evidence="2 3">1073</strain>
    </source>
</reference>
<proteinExistence type="predicted"/>
<organism evidence="2 3">
    <name type="scientific">Dyella japonica</name>
    <dbReference type="NCBI Taxonomy" id="231455"/>
    <lineage>
        <taxon>Bacteria</taxon>
        <taxon>Pseudomonadati</taxon>
        <taxon>Pseudomonadota</taxon>
        <taxon>Gammaproteobacteria</taxon>
        <taxon>Lysobacterales</taxon>
        <taxon>Rhodanobacteraceae</taxon>
        <taxon>Dyella</taxon>
    </lineage>
</organism>
<gene>
    <name evidence="2" type="ORF">ABIC75_004596</name>
</gene>
<protein>
    <submittedName>
        <fullName evidence="2">Uncharacterized protein</fullName>
    </submittedName>
</protein>
<dbReference type="EMBL" id="JBEPMU010000011">
    <property type="protein sequence ID" value="MET3654848.1"/>
    <property type="molecule type" value="Genomic_DNA"/>
</dbReference>
<keyword evidence="3" id="KW-1185">Reference proteome</keyword>
<accession>A0ABV2K460</accession>